<sequence length="126" mass="13185">MSWQSYIDTNLVGSGRINKAAILGLQGGVWAASAGYTLSAEEQKAIVNAFSNPSTVMASGLKLAGKKFLGLRATEDSIYLKQGGSGAVLRKTKQAVLVGEYEPPTQAGEATPIVENLGDYLVSTGY</sequence>
<evidence type="ECO:0000256" key="1">
    <source>
        <dbReference type="ARBA" id="ARBA00004245"/>
    </source>
</evidence>
<comment type="subunit">
    <text evidence="6">Occurs in many kinds of cells as a complex with monomeric actin in a 1:1 ratio.</text>
</comment>
<evidence type="ECO:0000256" key="7">
    <source>
        <dbReference type="RuleBase" id="RU003909"/>
    </source>
</evidence>
<dbReference type="InterPro" id="IPR048278">
    <property type="entry name" value="PFN"/>
</dbReference>
<evidence type="ECO:0000256" key="4">
    <source>
        <dbReference type="ARBA" id="ARBA00023203"/>
    </source>
</evidence>
<organism evidence="8 9">
    <name type="scientific">Marasmiellus scandens</name>
    <dbReference type="NCBI Taxonomy" id="2682957"/>
    <lineage>
        <taxon>Eukaryota</taxon>
        <taxon>Fungi</taxon>
        <taxon>Dikarya</taxon>
        <taxon>Basidiomycota</taxon>
        <taxon>Agaricomycotina</taxon>
        <taxon>Agaricomycetes</taxon>
        <taxon>Agaricomycetidae</taxon>
        <taxon>Agaricales</taxon>
        <taxon>Marasmiineae</taxon>
        <taxon>Omphalotaceae</taxon>
        <taxon>Marasmiellus</taxon>
    </lineage>
</organism>
<comment type="similarity">
    <text evidence="2 7">Belongs to the profilin family.</text>
</comment>
<comment type="function">
    <text evidence="6">Binds to actin and affects the structure of the cytoskeleton. At high concentrations, profilin prevents the polymerization of actin, whereas it enhances it at low concentrations.</text>
</comment>
<dbReference type="SMART" id="SM00392">
    <property type="entry name" value="PROF"/>
    <property type="match status" value="1"/>
</dbReference>
<reference evidence="8 9" key="1">
    <citation type="submission" date="2024-01" db="EMBL/GenBank/DDBJ databases">
        <title>A draft genome for the cacao thread blight pathogen Marasmiellus scandens.</title>
        <authorList>
            <person name="Baruah I.K."/>
            <person name="Leung J."/>
            <person name="Bukari Y."/>
            <person name="Amoako-Attah I."/>
            <person name="Meinhardt L.W."/>
            <person name="Bailey B.A."/>
            <person name="Cohen S.P."/>
        </authorList>
    </citation>
    <scope>NUCLEOTIDE SEQUENCE [LARGE SCALE GENOMIC DNA]</scope>
    <source>
        <strain evidence="8 9">GH-19</strain>
    </source>
</reference>
<evidence type="ECO:0000256" key="6">
    <source>
        <dbReference type="RuleBase" id="RU003908"/>
    </source>
</evidence>
<dbReference type="Gene3D" id="3.30.450.30">
    <property type="entry name" value="Dynein light chain 2a, cytoplasmic"/>
    <property type="match status" value="1"/>
</dbReference>
<keyword evidence="3" id="KW-0963">Cytoplasm</keyword>
<evidence type="ECO:0000256" key="2">
    <source>
        <dbReference type="ARBA" id="ARBA00010058"/>
    </source>
</evidence>
<dbReference type="PRINTS" id="PR01640">
    <property type="entry name" value="PROFILINPLNT"/>
</dbReference>
<dbReference type="PROSITE" id="PS00414">
    <property type="entry name" value="PROFILIN"/>
    <property type="match status" value="1"/>
</dbReference>
<dbReference type="PANTHER" id="PTHR11604">
    <property type="entry name" value="PROFILIN"/>
    <property type="match status" value="1"/>
</dbReference>
<comment type="subcellular location">
    <subcellularLocation>
        <location evidence="1">Cytoplasm</location>
        <location evidence="1">Cytoskeleton</location>
    </subcellularLocation>
</comment>
<evidence type="ECO:0000256" key="5">
    <source>
        <dbReference type="ARBA" id="ARBA00023212"/>
    </source>
</evidence>
<dbReference type="PRINTS" id="PR00392">
    <property type="entry name" value="PROFILIN"/>
</dbReference>
<comment type="caution">
    <text evidence="8">The sequence shown here is derived from an EMBL/GenBank/DDBJ whole genome shotgun (WGS) entry which is preliminary data.</text>
</comment>
<dbReference type="InterPro" id="IPR036140">
    <property type="entry name" value="PFN_sf"/>
</dbReference>
<dbReference type="CDD" id="cd00148">
    <property type="entry name" value="PROF"/>
    <property type="match status" value="1"/>
</dbReference>
<dbReference type="InterPro" id="IPR027310">
    <property type="entry name" value="Profilin_CS"/>
</dbReference>
<proteinExistence type="inferred from homology"/>
<keyword evidence="5 6" id="KW-0206">Cytoskeleton</keyword>
<evidence type="ECO:0000313" key="8">
    <source>
        <dbReference type="EMBL" id="KAK7469032.1"/>
    </source>
</evidence>
<keyword evidence="9" id="KW-1185">Reference proteome</keyword>
<accession>A0ABR1JXH9</accession>
<evidence type="ECO:0000313" key="9">
    <source>
        <dbReference type="Proteomes" id="UP001498398"/>
    </source>
</evidence>
<dbReference type="Pfam" id="PF00235">
    <property type="entry name" value="Profilin"/>
    <property type="match status" value="1"/>
</dbReference>
<keyword evidence="4 7" id="KW-0009">Actin-binding</keyword>
<dbReference type="SUPFAM" id="SSF55770">
    <property type="entry name" value="Profilin (actin-binding protein)"/>
    <property type="match status" value="1"/>
</dbReference>
<evidence type="ECO:0000256" key="3">
    <source>
        <dbReference type="ARBA" id="ARBA00022490"/>
    </source>
</evidence>
<gene>
    <name evidence="8" type="primary">PFY1</name>
    <name evidence="8" type="ORF">VKT23_003526</name>
</gene>
<dbReference type="PANTHER" id="PTHR11604:SF0">
    <property type="entry name" value="PROFILIN"/>
    <property type="match status" value="1"/>
</dbReference>
<protein>
    <recommendedName>
        <fullName evidence="7">Profilin</fullName>
    </recommendedName>
</protein>
<dbReference type="InterPro" id="IPR005455">
    <property type="entry name" value="PFN_euk"/>
</dbReference>
<dbReference type="EMBL" id="JBANRG010000003">
    <property type="protein sequence ID" value="KAK7469032.1"/>
    <property type="molecule type" value="Genomic_DNA"/>
</dbReference>
<name>A0ABR1JXH9_9AGAR</name>
<dbReference type="Proteomes" id="UP001498398">
    <property type="component" value="Unassembled WGS sequence"/>
</dbReference>